<dbReference type="Gene3D" id="3.90.180.10">
    <property type="entry name" value="Medium-chain alcohol dehydrogenases, catalytic domain"/>
    <property type="match status" value="1"/>
</dbReference>
<evidence type="ECO:0000256" key="4">
    <source>
        <dbReference type="ARBA" id="ARBA00047878"/>
    </source>
</evidence>
<dbReference type="EC" id="1.3.1.48" evidence="2"/>
<dbReference type="SUPFAM" id="SSF50129">
    <property type="entry name" value="GroES-like"/>
    <property type="match status" value="1"/>
</dbReference>
<evidence type="ECO:0000313" key="10">
    <source>
        <dbReference type="Proteomes" id="UP000694412"/>
    </source>
</evidence>
<feature type="domain" description="Oxidoreductase N-terminal" evidence="8">
    <location>
        <begin position="5"/>
        <end position="70"/>
    </location>
</feature>
<keyword evidence="7" id="KW-0812">Transmembrane</keyword>
<keyword evidence="7" id="KW-1133">Transmembrane helix</keyword>
<evidence type="ECO:0000313" key="9">
    <source>
        <dbReference type="Ensembl" id="ENSCJPP00005008617.1"/>
    </source>
</evidence>
<dbReference type="InterPro" id="IPR041694">
    <property type="entry name" value="ADH_N_2"/>
</dbReference>
<evidence type="ECO:0000256" key="2">
    <source>
        <dbReference type="ARBA" id="ARBA00011981"/>
    </source>
</evidence>
<evidence type="ECO:0000256" key="7">
    <source>
        <dbReference type="SAM" id="Phobius"/>
    </source>
</evidence>
<accession>A0A8C2T744</accession>
<reference evidence="9" key="2">
    <citation type="submission" date="2025-09" db="UniProtKB">
        <authorList>
            <consortium name="Ensembl"/>
        </authorList>
    </citation>
    <scope>IDENTIFICATION</scope>
</reference>
<evidence type="ECO:0000256" key="1">
    <source>
        <dbReference type="ARBA" id="ARBA00010460"/>
    </source>
</evidence>
<evidence type="ECO:0000256" key="5">
    <source>
        <dbReference type="ARBA" id="ARBA00048290"/>
    </source>
</evidence>
<feature type="transmembrane region" description="Helical" evidence="7">
    <location>
        <begin position="65"/>
        <end position="85"/>
    </location>
</feature>
<comment type="catalytic activity">
    <reaction evidence="5">
        <text>13,14-dihydro-15-oxo-PGF2alpha + NADP(+) = 15-oxoprostaglandin F2alpha + NADPH + H(+)</text>
        <dbReference type="Rhea" id="RHEA:50588"/>
        <dbReference type="ChEBI" id="CHEBI:15378"/>
        <dbReference type="ChEBI" id="CHEBI:57783"/>
        <dbReference type="ChEBI" id="CHEBI:58349"/>
        <dbReference type="ChEBI" id="CHEBI:133374"/>
        <dbReference type="ChEBI" id="CHEBI:133409"/>
    </reaction>
    <physiologicalReaction direction="right-to-left" evidence="5">
        <dbReference type="Rhea" id="RHEA:50590"/>
    </physiologicalReaction>
</comment>
<name>A0A8C2T744_COTJA</name>
<comment type="similarity">
    <text evidence="1">Belongs to the NADP-dependent oxidoreductase L4BD family.</text>
</comment>
<evidence type="ECO:0000259" key="8">
    <source>
        <dbReference type="Pfam" id="PF16884"/>
    </source>
</evidence>
<evidence type="ECO:0000256" key="6">
    <source>
        <dbReference type="ARBA" id="ARBA00049070"/>
    </source>
</evidence>
<reference evidence="9" key="1">
    <citation type="submission" date="2025-08" db="UniProtKB">
        <authorList>
            <consortium name="Ensembl"/>
        </authorList>
    </citation>
    <scope>IDENTIFICATION</scope>
</reference>
<sequence>MVTAKVWVLKKHFEGFPKTSDFEMKEVALANLKDGEVLLESVFLSVDPYMRYVNSLVFSNLNKRVLGTSLIARVPGMLVCIYSLFYTHV</sequence>
<comment type="catalytic activity">
    <reaction evidence="4">
        <text>13,14-dihydro-15-oxo-prostaglandin F1alpha + NADP(+) = 15-oxoprostaglandin F1alpha + NADPH + H(+)</text>
        <dbReference type="Rhea" id="RHEA:50592"/>
        <dbReference type="ChEBI" id="CHEBI:15378"/>
        <dbReference type="ChEBI" id="CHEBI:57783"/>
        <dbReference type="ChEBI" id="CHEBI:58349"/>
        <dbReference type="ChEBI" id="CHEBI:79072"/>
        <dbReference type="ChEBI" id="CHEBI:133411"/>
    </reaction>
    <physiologicalReaction direction="right-to-left" evidence="4">
        <dbReference type="Rhea" id="RHEA:50594"/>
    </physiologicalReaction>
</comment>
<dbReference type="Proteomes" id="UP000694412">
    <property type="component" value="Unassembled WGS sequence"/>
</dbReference>
<organism evidence="9 10">
    <name type="scientific">Coturnix japonica</name>
    <name type="common">Japanese quail</name>
    <name type="synonym">Coturnix coturnix japonica</name>
    <dbReference type="NCBI Taxonomy" id="93934"/>
    <lineage>
        <taxon>Eukaryota</taxon>
        <taxon>Metazoa</taxon>
        <taxon>Chordata</taxon>
        <taxon>Craniata</taxon>
        <taxon>Vertebrata</taxon>
        <taxon>Euteleostomi</taxon>
        <taxon>Archelosauria</taxon>
        <taxon>Archosauria</taxon>
        <taxon>Dinosauria</taxon>
        <taxon>Saurischia</taxon>
        <taxon>Theropoda</taxon>
        <taxon>Coelurosauria</taxon>
        <taxon>Aves</taxon>
        <taxon>Neognathae</taxon>
        <taxon>Galloanserae</taxon>
        <taxon>Galliformes</taxon>
        <taxon>Phasianidae</taxon>
        <taxon>Perdicinae</taxon>
        <taxon>Coturnix</taxon>
    </lineage>
</organism>
<evidence type="ECO:0000256" key="3">
    <source>
        <dbReference type="ARBA" id="ARBA00033119"/>
    </source>
</evidence>
<keyword evidence="7" id="KW-0472">Membrane</keyword>
<dbReference type="Ensembl" id="ENSCJPT00005013030.1">
    <property type="protein sequence ID" value="ENSCJPP00005008617.1"/>
    <property type="gene ID" value="ENSCJPG00005007681.1"/>
</dbReference>
<keyword evidence="10" id="KW-1185">Reference proteome</keyword>
<protein>
    <recommendedName>
        <fullName evidence="3">15-oxoprostaglandin 13-reductase</fullName>
        <ecNumber evidence="2">1.3.1.48</ecNumber>
    </recommendedName>
    <alternativeName>
        <fullName evidence="3">15-oxoprostaglandin 13-reductase</fullName>
    </alternativeName>
</protein>
<dbReference type="AlphaFoldDB" id="A0A8C2T744"/>
<dbReference type="Pfam" id="PF16884">
    <property type="entry name" value="ADH_N_2"/>
    <property type="match status" value="1"/>
</dbReference>
<comment type="catalytic activity">
    <reaction evidence="6">
        <text>13,14-dihydro-15-oxo-prostaglandin E1 + NADP(+) = 15-oxoprostaglandin E1 + NADPH + H(+)</text>
        <dbReference type="Rhea" id="RHEA:50584"/>
        <dbReference type="ChEBI" id="CHEBI:15378"/>
        <dbReference type="ChEBI" id="CHEBI:57401"/>
        <dbReference type="ChEBI" id="CHEBI:57783"/>
        <dbReference type="ChEBI" id="CHEBI:58349"/>
        <dbReference type="ChEBI" id="CHEBI:133408"/>
    </reaction>
    <physiologicalReaction direction="right-to-left" evidence="6">
        <dbReference type="Rhea" id="RHEA:50586"/>
    </physiologicalReaction>
</comment>
<dbReference type="GO" id="GO:0047522">
    <property type="term" value="F:15-oxoprostaglandin 13-reductase [NAD(P)+] activity"/>
    <property type="evidence" value="ECO:0007669"/>
    <property type="project" value="UniProtKB-EC"/>
</dbReference>
<dbReference type="InterPro" id="IPR011032">
    <property type="entry name" value="GroES-like_sf"/>
</dbReference>
<proteinExistence type="inferred from homology"/>
<dbReference type="GeneTree" id="ENSGT00940000170321"/>